<proteinExistence type="predicted"/>
<dbReference type="Proteomes" id="UP000622890">
    <property type="component" value="Unassembled WGS sequence"/>
</dbReference>
<sequence>MLRLQPRSAPSKTMSWASPLVAVLLTTLSGALLFAMLGKNPIAGLSVFFWEPLRNLRGWTEIGVKCTPLILCAVGYAICYRSSVMSIGAEGMLVAGAIGGGGVVLALDHGSGGGAVAIAIALIGGMLAGMVWAGITALLKDRFNTNEILVSLMLVYIAQLLLSYLVTGPWKDPMGFNFPQSRMFSPGYLLPILVPTTRLNLGFVLAVVAAIGGWIFLARSFPGFRLQVGGMAPLAARYAGFSQRGALWTTLLISGALAGLAGAIEAMGPVGQLIPSMSPGYGFAAIIVAYVGRLHPIGILFSSFIMALFYIGGELAQSRLGLPSAITGVFQGMLLFFLLAADILIAYRIRWGK</sequence>
<feature type="transmembrane region" description="Helical" evidence="6">
    <location>
        <begin position="113"/>
        <end position="139"/>
    </location>
</feature>
<reference evidence="7" key="1">
    <citation type="submission" date="2021-01" db="EMBL/GenBank/DDBJ databases">
        <title>Genome sequence of strain Noviherbaspirillum sp. DKR-6.</title>
        <authorList>
            <person name="Chaudhary D.K."/>
        </authorList>
    </citation>
    <scope>NUCLEOTIDE SEQUENCE</scope>
    <source>
        <strain evidence="7">DKR-6</strain>
    </source>
</reference>
<dbReference type="RefSeq" id="WP_200589673.1">
    <property type="nucleotide sequence ID" value="NZ_JAEPBG010000001.1"/>
</dbReference>
<evidence type="ECO:0000313" key="8">
    <source>
        <dbReference type="Proteomes" id="UP000622890"/>
    </source>
</evidence>
<keyword evidence="5 6" id="KW-0472">Membrane</keyword>
<evidence type="ECO:0000256" key="6">
    <source>
        <dbReference type="SAM" id="Phobius"/>
    </source>
</evidence>
<dbReference type="GO" id="GO:0022857">
    <property type="term" value="F:transmembrane transporter activity"/>
    <property type="evidence" value="ECO:0007669"/>
    <property type="project" value="InterPro"/>
</dbReference>
<dbReference type="Pfam" id="PF02653">
    <property type="entry name" value="BPD_transp_2"/>
    <property type="match status" value="1"/>
</dbReference>
<protein>
    <submittedName>
        <fullName evidence="7">ABC transporter permease</fullName>
    </submittedName>
</protein>
<dbReference type="InterPro" id="IPR001851">
    <property type="entry name" value="ABC_transp_permease"/>
</dbReference>
<comment type="caution">
    <text evidence="7">The sequence shown here is derived from an EMBL/GenBank/DDBJ whole genome shotgun (WGS) entry which is preliminary data.</text>
</comment>
<keyword evidence="4 6" id="KW-1133">Transmembrane helix</keyword>
<evidence type="ECO:0000256" key="2">
    <source>
        <dbReference type="ARBA" id="ARBA00022475"/>
    </source>
</evidence>
<dbReference type="GO" id="GO:0005886">
    <property type="term" value="C:plasma membrane"/>
    <property type="evidence" value="ECO:0007669"/>
    <property type="project" value="UniProtKB-SubCell"/>
</dbReference>
<dbReference type="CDD" id="cd06580">
    <property type="entry name" value="TM_PBP1_transp_TpRbsC_like"/>
    <property type="match status" value="1"/>
</dbReference>
<dbReference type="AlphaFoldDB" id="A0A934SQA8"/>
<feature type="transmembrane region" description="Helical" evidence="6">
    <location>
        <begin position="62"/>
        <end position="80"/>
    </location>
</feature>
<feature type="transmembrane region" description="Helical" evidence="6">
    <location>
        <begin position="297"/>
        <end position="313"/>
    </location>
</feature>
<name>A0A934SQA8_9BURK</name>
<feature type="transmembrane region" description="Helical" evidence="6">
    <location>
        <begin position="270"/>
        <end position="290"/>
    </location>
</feature>
<gene>
    <name evidence="7" type="ORF">JJB74_00755</name>
</gene>
<feature type="transmembrane region" description="Helical" evidence="6">
    <location>
        <begin position="148"/>
        <end position="167"/>
    </location>
</feature>
<feature type="transmembrane region" description="Helical" evidence="6">
    <location>
        <begin position="187"/>
        <end position="217"/>
    </location>
</feature>
<feature type="transmembrane region" description="Helical" evidence="6">
    <location>
        <begin position="87"/>
        <end position="107"/>
    </location>
</feature>
<organism evidence="7 8">
    <name type="scientific">Noviherbaspirillum pedocola</name>
    <dbReference type="NCBI Taxonomy" id="2801341"/>
    <lineage>
        <taxon>Bacteria</taxon>
        <taxon>Pseudomonadati</taxon>
        <taxon>Pseudomonadota</taxon>
        <taxon>Betaproteobacteria</taxon>
        <taxon>Burkholderiales</taxon>
        <taxon>Oxalobacteraceae</taxon>
        <taxon>Noviherbaspirillum</taxon>
    </lineage>
</organism>
<evidence type="ECO:0000256" key="5">
    <source>
        <dbReference type="ARBA" id="ARBA00023136"/>
    </source>
</evidence>
<feature type="transmembrane region" description="Helical" evidence="6">
    <location>
        <begin position="325"/>
        <end position="347"/>
    </location>
</feature>
<dbReference type="PANTHER" id="PTHR47089:SF1">
    <property type="entry name" value="GUANOSINE ABC TRANSPORTER PERMEASE PROTEIN NUPP"/>
    <property type="match status" value="1"/>
</dbReference>
<evidence type="ECO:0000256" key="3">
    <source>
        <dbReference type="ARBA" id="ARBA00022692"/>
    </source>
</evidence>
<evidence type="ECO:0000256" key="4">
    <source>
        <dbReference type="ARBA" id="ARBA00022989"/>
    </source>
</evidence>
<accession>A0A934SQA8</accession>
<evidence type="ECO:0000256" key="1">
    <source>
        <dbReference type="ARBA" id="ARBA00004651"/>
    </source>
</evidence>
<evidence type="ECO:0000313" key="7">
    <source>
        <dbReference type="EMBL" id="MBK4733146.1"/>
    </source>
</evidence>
<dbReference type="EMBL" id="JAEPBG010000001">
    <property type="protein sequence ID" value="MBK4733146.1"/>
    <property type="molecule type" value="Genomic_DNA"/>
</dbReference>
<keyword evidence="2" id="KW-1003">Cell membrane</keyword>
<keyword evidence="8" id="KW-1185">Reference proteome</keyword>
<dbReference type="PANTHER" id="PTHR47089">
    <property type="entry name" value="ABC TRANSPORTER, PERMEASE PROTEIN"/>
    <property type="match status" value="1"/>
</dbReference>
<keyword evidence="3 6" id="KW-0812">Transmembrane</keyword>
<comment type="subcellular location">
    <subcellularLocation>
        <location evidence="1">Cell membrane</location>
        <topology evidence="1">Multi-pass membrane protein</topology>
    </subcellularLocation>
</comment>
<feature type="transmembrane region" description="Helical" evidence="6">
    <location>
        <begin position="246"/>
        <end position="264"/>
    </location>
</feature>